<evidence type="ECO:0008006" key="3">
    <source>
        <dbReference type="Google" id="ProtNLM"/>
    </source>
</evidence>
<protein>
    <recommendedName>
        <fullName evidence="3">Myb-like domain-containing protein</fullName>
    </recommendedName>
</protein>
<organism evidence="1 2">
    <name type="scientific">Phytophthora aleatoria</name>
    <dbReference type="NCBI Taxonomy" id="2496075"/>
    <lineage>
        <taxon>Eukaryota</taxon>
        <taxon>Sar</taxon>
        <taxon>Stramenopiles</taxon>
        <taxon>Oomycota</taxon>
        <taxon>Peronosporomycetes</taxon>
        <taxon>Peronosporales</taxon>
        <taxon>Peronosporaceae</taxon>
        <taxon>Phytophthora</taxon>
    </lineage>
</organism>
<evidence type="ECO:0000313" key="2">
    <source>
        <dbReference type="Proteomes" id="UP000709295"/>
    </source>
</evidence>
<evidence type="ECO:0000313" key="1">
    <source>
        <dbReference type="EMBL" id="KAG6970107.1"/>
    </source>
</evidence>
<accession>A0A8J5MH26</accession>
<sequence length="93" mass="10506">MPNATGWTEGEDMWLCTAYTNICEDRATGTDQDSSLLWQFIHCHITTAGAMPRKAGALQSRWYSLIRPDVSLFDSLYGLVSKCQSFTFYVTNI</sequence>
<dbReference type="PANTHER" id="PTHR45125">
    <property type="entry name" value="F21J9.4-RELATED"/>
    <property type="match status" value="1"/>
</dbReference>
<reference evidence="1" key="1">
    <citation type="submission" date="2021-01" db="EMBL/GenBank/DDBJ databases">
        <title>Phytophthora aleatoria, a newly-described species from Pinus radiata is distinct from Phytophthora cactorum isolates based on comparative genomics.</title>
        <authorList>
            <person name="Mcdougal R."/>
            <person name="Panda P."/>
            <person name="Williams N."/>
            <person name="Studholme D.J."/>
        </authorList>
    </citation>
    <scope>NUCLEOTIDE SEQUENCE</scope>
    <source>
        <strain evidence="1">NZFS 4037</strain>
    </source>
</reference>
<dbReference type="EMBL" id="JAENGY010000191">
    <property type="protein sequence ID" value="KAG6970107.1"/>
    <property type="molecule type" value="Genomic_DNA"/>
</dbReference>
<comment type="caution">
    <text evidence="1">The sequence shown here is derived from an EMBL/GenBank/DDBJ whole genome shotgun (WGS) entry which is preliminary data.</text>
</comment>
<keyword evidence="2" id="KW-1185">Reference proteome</keyword>
<dbReference type="PANTHER" id="PTHR45125:SF3">
    <property type="entry name" value="NO-APICAL-MERISTEM-ASSOCIATED CARBOXY-TERMINAL DOMAIN PROTEIN"/>
    <property type="match status" value="1"/>
</dbReference>
<proteinExistence type="predicted"/>
<dbReference type="Proteomes" id="UP000709295">
    <property type="component" value="Unassembled WGS sequence"/>
</dbReference>
<dbReference type="AlphaFoldDB" id="A0A8J5MH26"/>
<gene>
    <name evidence="1" type="ORF">JG688_00005023</name>
</gene>
<name>A0A8J5MH26_9STRA</name>